<dbReference type="PROSITE" id="PS50005">
    <property type="entry name" value="TPR"/>
    <property type="match status" value="2"/>
</dbReference>
<keyword evidence="9" id="KW-1185">Reference proteome</keyword>
<dbReference type="InterPro" id="IPR011990">
    <property type="entry name" value="TPR-like_helical_dom_sf"/>
</dbReference>
<dbReference type="InterPro" id="IPR017441">
    <property type="entry name" value="Protein_kinase_ATP_BS"/>
</dbReference>
<evidence type="ECO:0000256" key="2">
    <source>
        <dbReference type="ARBA" id="ARBA00022741"/>
    </source>
</evidence>
<feature type="repeat" description="TPR" evidence="5">
    <location>
        <begin position="794"/>
        <end position="827"/>
    </location>
</feature>
<evidence type="ECO:0000256" key="6">
    <source>
        <dbReference type="PROSITE-ProRule" id="PRU10141"/>
    </source>
</evidence>
<evidence type="ECO:0000313" key="9">
    <source>
        <dbReference type="Proteomes" id="UP000319732"/>
    </source>
</evidence>
<dbReference type="SUPFAM" id="SSF48452">
    <property type="entry name" value="TPR-like"/>
    <property type="match status" value="2"/>
</dbReference>
<dbReference type="Gene3D" id="1.25.40.10">
    <property type="entry name" value="Tetratricopeptide repeat domain"/>
    <property type="match status" value="3"/>
</dbReference>
<dbReference type="Gene3D" id="3.30.200.20">
    <property type="entry name" value="Phosphorylase Kinase, domain 1"/>
    <property type="match status" value="1"/>
</dbReference>
<dbReference type="InterPro" id="IPR000719">
    <property type="entry name" value="Prot_kinase_dom"/>
</dbReference>
<keyword evidence="3" id="KW-0418">Kinase</keyword>
<evidence type="ECO:0000256" key="5">
    <source>
        <dbReference type="PROSITE-ProRule" id="PRU00339"/>
    </source>
</evidence>
<accession>A0A545SMR9</accession>
<dbReference type="SMART" id="SM00220">
    <property type="entry name" value="S_TKc"/>
    <property type="match status" value="1"/>
</dbReference>
<protein>
    <submittedName>
        <fullName evidence="8">Tetratricopeptide repeat protein</fullName>
    </submittedName>
</protein>
<dbReference type="Pfam" id="PF13424">
    <property type="entry name" value="TPR_12"/>
    <property type="match status" value="5"/>
</dbReference>
<dbReference type="RefSeq" id="WP_142930125.1">
    <property type="nucleotide sequence ID" value="NZ_ML660117.1"/>
</dbReference>
<gene>
    <name evidence="8" type="ORF">FKG94_27290</name>
</gene>
<keyword evidence="4 6" id="KW-0067">ATP-binding</keyword>
<sequence>MTLSKERWKTIESVLDRVLDQPVENQTEYLRSLCAGDEDLFSEVKALLDAEQNAPDYIEQPAADFAQPLLQEYLDYTHPPAAQPNFDDMHIGPYHLCEEIGRGGMGVVYRAERRQGEFEQQVAIKLLWSGHKSDMALDRFKQEQQLLASLTHPSIAQLYDGGLTEEGHPYFVMEYVAGEPLDRYCDRRELDVDDTLRLLLRVADVISFAHKHLIVHRDIKSSNIFVTEQGHIKLLDFGIAKLLDTQQDTNLTRTGEQLLTPGCAAPEQLQNGNITIATDIYQLGLVTYYLLSGRQPYQDRAKSLAELIRMICEEEPSPPSVAITSPDIYTSKTGDKPARQLCFAEPKKRRKKLEGDLDAIVLKMLKHLPDERYPSVEALRADIIAYFDNRPVTAQKQSLAYQSKKYLRRHWRPVSVVSVFFALLGTYATTMTYQANEIRMALEKSQIEQNKSQRVSDFLVNIFKAADPNVAGLETITAKALLDQGQDRIVTELNNIPEVQAYMLTLIGEIYFSQGNLADSTRLLEEALQRRRELEGPESLGLATTLTQLAFSYQYAGRGTEAKALLEESLSIYHHSRETESVEYAETLSLYGYLFYEQGNYESAIKHLQRAIAILEPIDNGQHEELASALNDLAVIQHFRGDFTAARENMRRAIGIHRAVLGEEHSYYSLYVRNFATMLTDMEVFDEAQALAEQALKMQEKILDKRHLYITYSLKTLGVLAYRRGELADAERYLRNTVDLQAESAQPAPLVQADNHLWLGAVLQDGGHHLEADRHYTKMIELFRQHTESGEIIGRALCQIASLALAQGQLQKARTVYEEALRIMPAGNIRFTLAQVGYAQVLLELNDHNAAEQLLRSALELRSARYPSQHSMIAETQVLLGLATSIKGDKSEAERHLTQGLAVLNQNPLFNYGTRKQLLTLGRTTLSTLAR</sequence>
<evidence type="ECO:0000256" key="4">
    <source>
        <dbReference type="ARBA" id="ARBA00022840"/>
    </source>
</evidence>
<dbReference type="Proteomes" id="UP000319732">
    <property type="component" value="Unassembled WGS sequence"/>
</dbReference>
<dbReference type="PROSITE" id="PS00107">
    <property type="entry name" value="PROTEIN_KINASE_ATP"/>
    <property type="match status" value="1"/>
</dbReference>
<feature type="binding site" evidence="6">
    <location>
        <position position="125"/>
    </location>
    <ligand>
        <name>ATP</name>
        <dbReference type="ChEBI" id="CHEBI:30616"/>
    </ligand>
</feature>
<organism evidence="8 9">
    <name type="scientific">Exilibacterium tricleocarpae</name>
    <dbReference type="NCBI Taxonomy" id="2591008"/>
    <lineage>
        <taxon>Bacteria</taxon>
        <taxon>Pseudomonadati</taxon>
        <taxon>Pseudomonadota</taxon>
        <taxon>Gammaproteobacteria</taxon>
        <taxon>Cellvibrionales</taxon>
        <taxon>Cellvibrionaceae</taxon>
        <taxon>Exilibacterium</taxon>
    </lineage>
</organism>
<dbReference type="PANTHER" id="PTHR43289">
    <property type="entry name" value="MITOGEN-ACTIVATED PROTEIN KINASE KINASE KINASE 20-RELATED"/>
    <property type="match status" value="1"/>
</dbReference>
<evidence type="ECO:0000256" key="1">
    <source>
        <dbReference type="ARBA" id="ARBA00022679"/>
    </source>
</evidence>
<dbReference type="GO" id="GO:0004674">
    <property type="term" value="F:protein serine/threonine kinase activity"/>
    <property type="evidence" value="ECO:0007669"/>
    <property type="project" value="TreeGrafter"/>
</dbReference>
<dbReference type="AlphaFoldDB" id="A0A545SMR9"/>
<proteinExistence type="predicted"/>
<feature type="domain" description="Protein kinase" evidence="7">
    <location>
        <begin position="94"/>
        <end position="387"/>
    </location>
</feature>
<dbReference type="PANTHER" id="PTHR43289:SF34">
    <property type="entry name" value="SERINE_THREONINE-PROTEIN KINASE YBDM-RELATED"/>
    <property type="match status" value="1"/>
</dbReference>
<dbReference type="SMART" id="SM00028">
    <property type="entry name" value="TPR"/>
    <property type="match status" value="9"/>
</dbReference>
<dbReference type="PROSITE" id="PS50011">
    <property type="entry name" value="PROTEIN_KINASE_DOM"/>
    <property type="match status" value="1"/>
</dbReference>
<dbReference type="Pfam" id="PF00069">
    <property type="entry name" value="Pkinase"/>
    <property type="match status" value="1"/>
</dbReference>
<comment type="caution">
    <text evidence="8">The sequence shown here is derived from an EMBL/GenBank/DDBJ whole genome shotgun (WGS) entry which is preliminary data.</text>
</comment>
<evidence type="ECO:0000259" key="7">
    <source>
        <dbReference type="PROSITE" id="PS50011"/>
    </source>
</evidence>
<keyword evidence="2 6" id="KW-0547">Nucleotide-binding</keyword>
<name>A0A545SMR9_9GAMM</name>
<evidence type="ECO:0000313" key="8">
    <source>
        <dbReference type="EMBL" id="TQV66300.1"/>
    </source>
</evidence>
<dbReference type="Gene3D" id="1.10.510.10">
    <property type="entry name" value="Transferase(Phosphotransferase) domain 1"/>
    <property type="match status" value="1"/>
</dbReference>
<keyword evidence="1" id="KW-0808">Transferase</keyword>
<dbReference type="CDD" id="cd14014">
    <property type="entry name" value="STKc_PknB_like"/>
    <property type="match status" value="1"/>
</dbReference>
<dbReference type="InterPro" id="IPR019734">
    <property type="entry name" value="TPR_rpt"/>
</dbReference>
<dbReference type="InterPro" id="IPR008271">
    <property type="entry name" value="Ser/Thr_kinase_AS"/>
</dbReference>
<dbReference type="EMBL" id="VHSG01000042">
    <property type="protein sequence ID" value="TQV66300.1"/>
    <property type="molecule type" value="Genomic_DNA"/>
</dbReference>
<feature type="repeat" description="TPR" evidence="5">
    <location>
        <begin position="585"/>
        <end position="618"/>
    </location>
</feature>
<dbReference type="SUPFAM" id="SSF56112">
    <property type="entry name" value="Protein kinase-like (PK-like)"/>
    <property type="match status" value="1"/>
</dbReference>
<dbReference type="OrthoDB" id="9801841at2"/>
<evidence type="ECO:0000256" key="3">
    <source>
        <dbReference type="ARBA" id="ARBA00022777"/>
    </source>
</evidence>
<dbReference type="InterPro" id="IPR011009">
    <property type="entry name" value="Kinase-like_dom_sf"/>
</dbReference>
<keyword evidence="5" id="KW-0802">TPR repeat</keyword>
<dbReference type="GO" id="GO:0005524">
    <property type="term" value="F:ATP binding"/>
    <property type="evidence" value="ECO:0007669"/>
    <property type="project" value="UniProtKB-UniRule"/>
</dbReference>
<dbReference type="PROSITE" id="PS00108">
    <property type="entry name" value="PROTEIN_KINASE_ST"/>
    <property type="match status" value="1"/>
</dbReference>
<reference evidence="8 9" key="1">
    <citation type="submission" date="2019-06" db="EMBL/GenBank/DDBJ databases">
        <title>Whole genome sequence for Cellvibrionaceae sp. R142.</title>
        <authorList>
            <person name="Wang G."/>
        </authorList>
    </citation>
    <scope>NUCLEOTIDE SEQUENCE [LARGE SCALE GENOMIC DNA]</scope>
    <source>
        <strain evidence="8 9">R142</strain>
    </source>
</reference>